<evidence type="ECO:0000259" key="6">
    <source>
        <dbReference type="PROSITE" id="PS50011"/>
    </source>
</evidence>
<dbReference type="InterPro" id="IPR000719">
    <property type="entry name" value="Prot_kinase_dom"/>
</dbReference>
<accession>A0A9N9Z0C9</accession>
<organism evidence="7 8">
    <name type="scientific">Clonostachys solani</name>
    <dbReference type="NCBI Taxonomy" id="160281"/>
    <lineage>
        <taxon>Eukaryota</taxon>
        <taxon>Fungi</taxon>
        <taxon>Dikarya</taxon>
        <taxon>Ascomycota</taxon>
        <taxon>Pezizomycotina</taxon>
        <taxon>Sordariomycetes</taxon>
        <taxon>Hypocreomycetidae</taxon>
        <taxon>Hypocreales</taxon>
        <taxon>Bionectriaceae</taxon>
        <taxon>Clonostachys</taxon>
    </lineage>
</organism>
<comment type="caution">
    <text evidence="7">The sequence shown here is derived from an EMBL/GenBank/DDBJ whole genome shotgun (WGS) entry which is preliminary data.</text>
</comment>
<evidence type="ECO:0000256" key="5">
    <source>
        <dbReference type="ARBA" id="ARBA00022840"/>
    </source>
</evidence>
<sequence>MDCELEGREANNSADIRILSRSSTLQSVTVPETAFPIGHGDGVPGEDYVDVEPLNSRLDLKLADFSVLKVFGERVQMQAVHHRVAGSMIQRRLIIANYREQIYGMVDRKQLIRHFRVMSQWVSNRLVTFLGLTGGLGVYLEYMDLGQTHALELTHFYFDIGHFHLTGPIPVDTLGQVVLSVMEALLYLHDKGFIHRDVRTSRILANLNGDIKLGGFRLSTLVEDETGSTFLP</sequence>
<name>A0A9N9Z0C9_9HYPO</name>
<dbReference type="Proteomes" id="UP000775872">
    <property type="component" value="Unassembled WGS sequence"/>
</dbReference>
<feature type="domain" description="Protein kinase" evidence="6">
    <location>
        <begin position="60"/>
        <end position="232"/>
    </location>
</feature>
<dbReference type="InterPro" id="IPR001245">
    <property type="entry name" value="Ser-Thr/Tyr_kinase_cat_dom"/>
</dbReference>
<dbReference type="InterPro" id="IPR011009">
    <property type="entry name" value="Kinase-like_dom_sf"/>
</dbReference>
<dbReference type="EMBL" id="CABFOC020000015">
    <property type="protein sequence ID" value="CAH0046755.1"/>
    <property type="molecule type" value="Genomic_DNA"/>
</dbReference>
<evidence type="ECO:0000313" key="8">
    <source>
        <dbReference type="Proteomes" id="UP000775872"/>
    </source>
</evidence>
<dbReference type="GO" id="GO:0005524">
    <property type="term" value="F:ATP binding"/>
    <property type="evidence" value="ECO:0007669"/>
    <property type="project" value="UniProtKB-KW"/>
</dbReference>
<evidence type="ECO:0000256" key="4">
    <source>
        <dbReference type="ARBA" id="ARBA00022777"/>
    </source>
</evidence>
<proteinExistence type="predicted"/>
<dbReference type="GO" id="GO:0004674">
    <property type="term" value="F:protein serine/threonine kinase activity"/>
    <property type="evidence" value="ECO:0007669"/>
    <property type="project" value="UniProtKB-KW"/>
</dbReference>
<dbReference type="PANTHER" id="PTHR47448:SF1">
    <property type="entry name" value="SERINE_THREONINE-PROTEIN KINASE STE7 HOMOLOG"/>
    <property type="match status" value="1"/>
</dbReference>
<dbReference type="AlphaFoldDB" id="A0A9N9Z0C9"/>
<gene>
    <name evidence="7" type="ORF">CSOL1703_00012990</name>
</gene>
<keyword evidence="3" id="KW-0547">Nucleotide-binding</keyword>
<dbReference type="Pfam" id="PF07714">
    <property type="entry name" value="PK_Tyr_Ser-Thr"/>
    <property type="match status" value="1"/>
</dbReference>
<dbReference type="OrthoDB" id="5979581at2759"/>
<protein>
    <recommendedName>
        <fullName evidence="6">Protein kinase domain-containing protein</fullName>
    </recommendedName>
</protein>
<keyword evidence="8" id="KW-1185">Reference proteome</keyword>
<dbReference type="GO" id="GO:0007165">
    <property type="term" value="P:signal transduction"/>
    <property type="evidence" value="ECO:0007669"/>
    <property type="project" value="UniProtKB-ARBA"/>
</dbReference>
<keyword evidence="4" id="KW-0418">Kinase</keyword>
<keyword evidence="1" id="KW-0723">Serine/threonine-protein kinase</keyword>
<keyword evidence="5" id="KW-0067">ATP-binding</keyword>
<evidence type="ECO:0000256" key="2">
    <source>
        <dbReference type="ARBA" id="ARBA00022679"/>
    </source>
</evidence>
<dbReference type="InterPro" id="IPR050915">
    <property type="entry name" value="MAP_kinase_kinase"/>
</dbReference>
<evidence type="ECO:0000256" key="1">
    <source>
        <dbReference type="ARBA" id="ARBA00022527"/>
    </source>
</evidence>
<dbReference type="SUPFAM" id="SSF56112">
    <property type="entry name" value="Protein kinase-like (PK-like)"/>
    <property type="match status" value="1"/>
</dbReference>
<evidence type="ECO:0000313" key="7">
    <source>
        <dbReference type="EMBL" id="CAH0046755.1"/>
    </source>
</evidence>
<dbReference type="PROSITE" id="PS50011">
    <property type="entry name" value="PROTEIN_KINASE_DOM"/>
    <property type="match status" value="1"/>
</dbReference>
<dbReference type="GO" id="GO:0004712">
    <property type="term" value="F:protein serine/threonine/tyrosine kinase activity"/>
    <property type="evidence" value="ECO:0007669"/>
    <property type="project" value="UniProtKB-ARBA"/>
</dbReference>
<dbReference type="Gene3D" id="1.10.510.10">
    <property type="entry name" value="Transferase(Phosphotransferase) domain 1"/>
    <property type="match status" value="1"/>
</dbReference>
<evidence type="ECO:0000256" key="3">
    <source>
        <dbReference type="ARBA" id="ARBA00022741"/>
    </source>
</evidence>
<dbReference type="PANTHER" id="PTHR47448">
    <property type="entry name" value="DUAL SPECIFICITY MITOGEN-ACTIVATED PROTEIN KINASE KINASE DSOR1-LIKE PROTEIN"/>
    <property type="match status" value="1"/>
</dbReference>
<reference evidence="7" key="1">
    <citation type="submission" date="2021-10" db="EMBL/GenBank/DDBJ databases">
        <authorList>
            <person name="Piombo E."/>
        </authorList>
    </citation>
    <scope>NUCLEOTIDE SEQUENCE</scope>
</reference>
<keyword evidence="2" id="KW-0808">Transferase</keyword>